<keyword evidence="2" id="KW-0808">Transferase</keyword>
<evidence type="ECO:0000256" key="1">
    <source>
        <dbReference type="ARBA" id="ARBA00005189"/>
    </source>
</evidence>
<evidence type="ECO:0000259" key="5">
    <source>
        <dbReference type="SMART" id="SM00563"/>
    </source>
</evidence>
<dbReference type="SUPFAM" id="SSF69593">
    <property type="entry name" value="Glycerol-3-phosphate (1)-acyltransferase"/>
    <property type="match status" value="1"/>
</dbReference>
<comment type="caution">
    <text evidence="6">The sequence shown here is derived from an EMBL/GenBank/DDBJ whole genome shotgun (WGS) entry which is preliminary data.</text>
</comment>
<keyword evidence="4" id="KW-0812">Transmembrane</keyword>
<comment type="pathway">
    <text evidence="1">Lipid metabolism.</text>
</comment>
<dbReference type="InterPro" id="IPR002123">
    <property type="entry name" value="Plipid/glycerol_acylTrfase"/>
</dbReference>
<evidence type="ECO:0000313" key="6">
    <source>
        <dbReference type="EMBL" id="OGH03849.1"/>
    </source>
</evidence>
<accession>A0A1F6H0I1</accession>
<reference evidence="6 7" key="1">
    <citation type="journal article" date="2016" name="Nat. Commun.">
        <title>Thousands of microbial genomes shed light on interconnected biogeochemical processes in an aquifer system.</title>
        <authorList>
            <person name="Anantharaman K."/>
            <person name="Brown C.T."/>
            <person name="Hug L.A."/>
            <person name="Sharon I."/>
            <person name="Castelle C.J."/>
            <person name="Probst A.J."/>
            <person name="Thomas B.C."/>
            <person name="Singh A."/>
            <person name="Wilkins M.J."/>
            <person name="Karaoz U."/>
            <person name="Brodie E.L."/>
            <person name="Williams K.H."/>
            <person name="Hubbard S.S."/>
            <person name="Banfield J.F."/>
        </authorList>
    </citation>
    <scope>NUCLEOTIDE SEQUENCE [LARGE SCALE GENOMIC DNA]</scope>
</reference>
<evidence type="ECO:0000256" key="4">
    <source>
        <dbReference type="SAM" id="Phobius"/>
    </source>
</evidence>
<name>A0A1F6H0I1_9PROT</name>
<dbReference type="GO" id="GO:0006654">
    <property type="term" value="P:phosphatidic acid biosynthetic process"/>
    <property type="evidence" value="ECO:0007669"/>
    <property type="project" value="TreeGrafter"/>
</dbReference>
<gene>
    <name evidence="6" type="ORF">A2557_11970</name>
</gene>
<proteinExistence type="predicted"/>
<evidence type="ECO:0000256" key="2">
    <source>
        <dbReference type="ARBA" id="ARBA00022679"/>
    </source>
</evidence>
<dbReference type="GO" id="GO:0003841">
    <property type="term" value="F:1-acylglycerol-3-phosphate O-acyltransferase activity"/>
    <property type="evidence" value="ECO:0007669"/>
    <property type="project" value="TreeGrafter"/>
</dbReference>
<dbReference type="CDD" id="cd07989">
    <property type="entry name" value="LPLAT_AGPAT-like"/>
    <property type="match status" value="1"/>
</dbReference>
<protein>
    <recommendedName>
        <fullName evidence="5">Phospholipid/glycerol acyltransferase domain-containing protein</fullName>
    </recommendedName>
</protein>
<feature type="domain" description="Phospholipid/glycerol acyltransferase" evidence="5">
    <location>
        <begin position="72"/>
        <end position="188"/>
    </location>
</feature>
<sequence length="255" mass="28480">MSPLNLYLILRSLWAGFFISVVTFLELPFGGIDRPGMNRRLYGWAKRVLDLAQVNLQVEGLENLNMVPGERYVVMCNHASYYDIPLSMQVFKDHCSIRMIAKKELFAIPVWGPAMSRAEFVFIDREDRHQAAKDIERAKGLMETGLVFWIAPEGTRSPDGRLGLFKTGGVKLAMDMGAKIIPLGLEGAFEVMHKGSVKIHRGKTVVARVGTPISTENLPKNQRKQLTAQVREVIRSLAHLPPDLPELGQEEGADA</sequence>
<evidence type="ECO:0000256" key="3">
    <source>
        <dbReference type="ARBA" id="ARBA00023315"/>
    </source>
</evidence>
<dbReference type="PANTHER" id="PTHR10434">
    <property type="entry name" value="1-ACYL-SN-GLYCEROL-3-PHOSPHATE ACYLTRANSFERASE"/>
    <property type="match status" value="1"/>
</dbReference>
<keyword evidence="4" id="KW-1133">Transmembrane helix</keyword>
<dbReference type="EMBL" id="MFNF01000011">
    <property type="protein sequence ID" value="OGH03849.1"/>
    <property type="molecule type" value="Genomic_DNA"/>
</dbReference>
<feature type="transmembrane region" description="Helical" evidence="4">
    <location>
        <begin position="12"/>
        <end position="32"/>
    </location>
</feature>
<dbReference type="Pfam" id="PF01553">
    <property type="entry name" value="Acyltransferase"/>
    <property type="match status" value="1"/>
</dbReference>
<evidence type="ECO:0000313" key="7">
    <source>
        <dbReference type="Proteomes" id="UP000177583"/>
    </source>
</evidence>
<dbReference type="Proteomes" id="UP000177583">
    <property type="component" value="Unassembled WGS sequence"/>
</dbReference>
<keyword evidence="3" id="KW-0012">Acyltransferase</keyword>
<dbReference type="AlphaFoldDB" id="A0A1F6H0I1"/>
<dbReference type="SMART" id="SM00563">
    <property type="entry name" value="PlsC"/>
    <property type="match status" value="1"/>
</dbReference>
<keyword evidence="4" id="KW-0472">Membrane</keyword>
<dbReference type="PANTHER" id="PTHR10434:SF11">
    <property type="entry name" value="1-ACYL-SN-GLYCEROL-3-PHOSPHATE ACYLTRANSFERASE"/>
    <property type="match status" value="1"/>
</dbReference>
<organism evidence="6 7">
    <name type="scientific">Candidatus Lambdaproteobacteria bacterium RIFOXYD2_FULL_56_26</name>
    <dbReference type="NCBI Taxonomy" id="1817773"/>
    <lineage>
        <taxon>Bacteria</taxon>
        <taxon>Pseudomonadati</taxon>
        <taxon>Pseudomonadota</taxon>
        <taxon>Candidatus Lambdaproteobacteria</taxon>
    </lineage>
</organism>